<reference evidence="2 3" key="1">
    <citation type="submission" date="2019-10" db="EMBL/GenBank/DDBJ databases">
        <title>Assembly and Annotation for the nematode Trichostrongylus colubriformis.</title>
        <authorList>
            <person name="Martin J."/>
        </authorList>
    </citation>
    <scope>NUCLEOTIDE SEQUENCE [LARGE SCALE GENOMIC DNA]</scope>
    <source>
        <strain evidence="2">G859</strain>
        <tissue evidence="2">Whole worm</tissue>
    </source>
</reference>
<dbReference type="EMBL" id="WIXE01020121">
    <property type="protein sequence ID" value="KAK5969477.1"/>
    <property type="molecule type" value="Genomic_DNA"/>
</dbReference>
<name>A0AAN8F8T1_TRICO</name>
<proteinExistence type="predicted"/>
<gene>
    <name evidence="2" type="ORF">GCK32_022796</name>
</gene>
<dbReference type="Proteomes" id="UP001331761">
    <property type="component" value="Unassembled WGS sequence"/>
</dbReference>
<evidence type="ECO:0000313" key="2">
    <source>
        <dbReference type="EMBL" id="KAK5969477.1"/>
    </source>
</evidence>
<protein>
    <submittedName>
        <fullName evidence="2">Uncharacterized protein</fullName>
    </submittedName>
</protein>
<dbReference type="AlphaFoldDB" id="A0AAN8F8T1"/>
<feature type="region of interest" description="Disordered" evidence="1">
    <location>
        <begin position="72"/>
        <end position="109"/>
    </location>
</feature>
<organism evidence="2 3">
    <name type="scientific">Trichostrongylus colubriformis</name>
    <name type="common">Black scour worm</name>
    <dbReference type="NCBI Taxonomy" id="6319"/>
    <lineage>
        <taxon>Eukaryota</taxon>
        <taxon>Metazoa</taxon>
        <taxon>Ecdysozoa</taxon>
        <taxon>Nematoda</taxon>
        <taxon>Chromadorea</taxon>
        <taxon>Rhabditida</taxon>
        <taxon>Rhabditina</taxon>
        <taxon>Rhabditomorpha</taxon>
        <taxon>Strongyloidea</taxon>
        <taxon>Trichostrongylidae</taxon>
        <taxon>Trichostrongylus</taxon>
    </lineage>
</organism>
<accession>A0AAN8F8T1</accession>
<keyword evidence="3" id="KW-1185">Reference proteome</keyword>
<feature type="compositionally biased region" description="Basic and acidic residues" evidence="1">
    <location>
        <begin position="72"/>
        <end position="87"/>
    </location>
</feature>
<evidence type="ECO:0000313" key="3">
    <source>
        <dbReference type="Proteomes" id="UP001331761"/>
    </source>
</evidence>
<sequence>MMKKKIQGAIERLVELESHLDEEEKEIGEEINKEIEEATDVIIKIEEEMGQLSDKEIELQEELEDRKAWKKEIKEEEEESHLQERKQAHQSQAQVQLPPIRAPTFSGKS</sequence>
<evidence type="ECO:0000256" key="1">
    <source>
        <dbReference type="SAM" id="MobiDB-lite"/>
    </source>
</evidence>
<comment type="caution">
    <text evidence="2">The sequence shown here is derived from an EMBL/GenBank/DDBJ whole genome shotgun (WGS) entry which is preliminary data.</text>
</comment>